<keyword evidence="1" id="KW-0472">Membrane</keyword>
<evidence type="ECO:0000256" key="1">
    <source>
        <dbReference type="SAM" id="Phobius"/>
    </source>
</evidence>
<dbReference type="EMBL" id="LDOT01000030">
    <property type="protein sequence ID" value="KLV03589.1"/>
    <property type="molecule type" value="Genomic_DNA"/>
</dbReference>
<evidence type="ECO:0000313" key="3">
    <source>
        <dbReference type="Proteomes" id="UP000036097"/>
    </source>
</evidence>
<sequence>MLRIINKSIILIHIFLLLGMSFIILSRDEVEEISQYLFPHSNLLMDSLLVDNVINYYGLLIPFTLLSVIVIVYKQGLTMSKQIIINTITFTISAVFLGLLINALYPISP</sequence>
<feature type="transmembrane region" description="Helical" evidence="1">
    <location>
        <begin position="85"/>
        <end position="105"/>
    </location>
</feature>
<dbReference type="AlphaFoldDB" id="A0A0J1GVW4"/>
<gene>
    <name evidence="2" type="ORF">ABT56_18495</name>
</gene>
<keyword evidence="1" id="KW-0812">Transmembrane</keyword>
<proteinExistence type="predicted"/>
<accession>A0A0J1GVW4</accession>
<protein>
    <submittedName>
        <fullName evidence="2">Uncharacterized protein</fullName>
    </submittedName>
</protein>
<name>A0A0J1GVW4_9GAMM</name>
<feature type="transmembrane region" description="Helical" evidence="1">
    <location>
        <begin position="54"/>
        <end position="73"/>
    </location>
</feature>
<organism evidence="2 3">
    <name type="scientific">Photobacterium aquae</name>
    <dbReference type="NCBI Taxonomy" id="1195763"/>
    <lineage>
        <taxon>Bacteria</taxon>
        <taxon>Pseudomonadati</taxon>
        <taxon>Pseudomonadota</taxon>
        <taxon>Gammaproteobacteria</taxon>
        <taxon>Vibrionales</taxon>
        <taxon>Vibrionaceae</taxon>
        <taxon>Photobacterium</taxon>
    </lineage>
</organism>
<reference evidence="2 3" key="1">
    <citation type="submission" date="2015-05" db="EMBL/GenBank/DDBJ databases">
        <title>Photobacterium galathea sp. nov.</title>
        <authorList>
            <person name="Machado H."/>
            <person name="Gram L."/>
        </authorList>
    </citation>
    <scope>NUCLEOTIDE SEQUENCE [LARGE SCALE GENOMIC DNA]</scope>
    <source>
        <strain evidence="2 3">CGMCC 1.12159</strain>
    </source>
</reference>
<keyword evidence="1" id="KW-1133">Transmembrane helix</keyword>
<keyword evidence="3" id="KW-1185">Reference proteome</keyword>
<feature type="transmembrane region" description="Helical" evidence="1">
    <location>
        <begin position="9"/>
        <end position="26"/>
    </location>
</feature>
<comment type="caution">
    <text evidence="2">The sequence shown here is derived from an EMBL/GenBank/DDBJ whole genome shotgun (WGS) entry which is preliminary data.</text>
</comment>
<dbReference type="Proteomes" id="UP000036097">
    <property type="component" value="Unassembled WGS sequence"/>
</dbReference>
<evidence type="ECO:0000313" key="2">
    <source>
        <dbReference type="EMBL" id="KLV03589.1"/>
    </source>
</evidence>
<dbReference type="PATRIC" id="fig|1195763.3.peg.3953"/>